<keyword evidence="1" id="KW-0677">Repeat</keyword>
<dbReference type="PANTHER" id="PTHR22870:SF408">
    <property type="entry name" value="OS09G0560450 PROTEIN"/>
    <property type="match status" value="1"/>
</dbReference>
<feature type="domain" description="RCC1-like" evidence="3">
    <location>
        <begin position="4"/>
        <end position="374"/>
    </location>
</feature>
<dbReference type="PROSITE" id="PS50012">
    <property type="entry name" value="RCC1_3"/>
    <property type="match status" value="3"/>
</dbReference>
<dbReference type="HOGENOM" id="CLU_035268_0_0_1"/>
<dbReference type="Proteomes" id="UP000053424">
    <property type="component" value="Unassembled WGS sequence"/>
</dbReference>
<feature type="repeat" description="RCC1" evidence="2">
    <location>
        <begin position="197"/>
        <end position="249"/>
    </location>
</feature>
<dbReference type="InterPro" id="IPR051210">
    <property type="entry name" value="Ub_ligase/GEF_domain"/>
</dbReference>
<organism evidence="4 5">
    <name type="scientific">Hebeloma cylindrosporum</name>
    <dbReference type="NCBI Taxonomy" id="76867"/>
    <lineage>
        <taxon>Eukaryota</taxon>
        <taxon>Fungi</taxon>
        <taxon>Dikarya</taxon>
        <taxon>Basidiomycota</taxon>
        <taxon>Agaricomycotina</taxon>
        <taxon>Agaricomycetes</taxon>
        <taxon>Agaricomycetidae</taxon>
        <taxon>Agaricales</taxon>
        <taxon>Agaricineae</taxon>
        <taxon>Hymenogastraceae</taxon>
        <taxon>Hebeloma</taxon>
    </lineage>
</organism>
<evidence type="ECO:0000259" key="3">
    <source>
        <dbReference type="Pfam" id="PF25390"/>
    </source>
</evidence>
<feature type="repeat" description="RCC1" evidence="2">
    <location>
        <begin position="290"/>
        <end position="342"/>
    </location>
</feature>
<protein>
    <recommendedName>
        <fullName evidence="3">RCC1-like domain-containing protein</fullName>
    </recommendedName>
</protein>
<feature type="repeat" description="RCC1" evidence="2">
    <location>
        <begin position="2"/>
        <end position="62"/>
    </location>
</feature>
<dbReference type="PRINTS" id="PR00633">
    <property type="entry name" value="RCCNDNSATION"/>
</dbReference>
<name>A0A0C3BNT1_HEBCY</name>
<evidence type="ECO:0000313" key="5">
    <source>
        <dbReference type="Proteomes" id="UP000053424"/>
    </source>
</evidence>
<evidence type="ECO:0000256" key="1">
    <source>
        <dbReference type="ARBA" id="ARBA00022737"/>
    </source>
</evidence>
<reference evidence="5" key="2">
    <citation type="submission" date="2015-01" db="EMBL/GenBank/DDBJ databases">
        <title>Evolutionary Origins and Diversification of the Mycorrhizal Mutualists.</title>
        <authorList>
            <consortium name="DOE Joint Genome Institute"/>
            <consortium name="Mycorrhizal Genomics Consortium"/>
            <person name="Kohler A."/>
            <person name="Kuo A."/>
            <person name="Nagy L.G."/>
            <person name="Floudas D."/>
            <person name="Copeland A."/>
            <person name="Barry K.W."/>
            <person name="Cichocki N."/>
            <person name="Veneault-Fourrey C."/>
            <person name="LaButti K."/>
            <person name="Lindquist E.A."/>
            <person name="Lipzen A."/>
            <person name="Lundell T."/>
            <person name="Morin E."/>
            <person name="Murat C."/>
            <person name="Riley R."/>
            <person name="Ohm R."/>
            <person name="Sun H."/>
            <person name="Tunlid A."/>
            <person name="Henrissat B."/>
            <person name="Grigoriev I.V."/>
            <person name="Hibbett D.S."/>
            <person name="Martin F."/>
        </authorList>
    </citation>
    <scope>NUCLEOTIDE SEQUENCE [LARGE SCALE GENOMIC DNA]</scope>
    <source>
        <strain evidence="5">h7</strain>
    </source>
</reference>
<keyword evidence="5" id="KW-1185">Reference proteome</keyword>
<reference evidence="4 5" key="1">
    <citation type="submission" date="2014-04" db="EMBL/GenBank/DDBJ databases">
        <authorList>
            <consortium name="DOE Joint Genome Institute"/>
            <person name="Kuo A."/>
            <person name="Gay G."/>
            <person name="Dore J."/>
            <person name="Kohler A."/>
            <person name="Nagy L.G."/>
            <person name="Floudas D."/>
            <person name="Copeland A."/>
            <person name="Barry K.W."/>
            <person name="Cichocki N."/>
            <person name="Veneault-Fourrey C."/>
            <person name="LaButti K."/>
            <person name="Lindquist E.A."/>
            <person name="Lipzen A."/>
            <person name="Lundell T."/>
            <person name="Morin E."/>
            <person name="Murat C."/>
            <person name="Sun H."/>
            <person name="Tunlid A."/>
            <person name="Henrissat B."/>
            <person name="Grigoriev I.V."/>
            <person name="Hibbett D.S."/>
            <person name="Martin F."/>
            <person name="Nordberg H.P."/>
            <person name="Cantor M.N."/>
            <person name="Hua S.X."/>
        </authorList>
    </citation>
    <scope>NUCLEOTIDE SEQUENCE [LARGE SCALE GENOMIC DNA]</scope>
    <source>
        <strain evidence="5">h7</strain>
    </source>
</reference>
<gene>
    <name evidence="4" type="ORF">M413DRAFT_447829</name>
</gene>
<dbReference type="InterPro" id="IPR009091">
    <property type="entry name" value="RCC1/BLIP-II"/>
</dbReference>
<dbReference type="OrthoDB" id="5370059at2759"/>
<dbReference type="Pfam" id="PF25390">
    <property type="entry name" value="WD40_RLD"/>
    <property type="match status" value="1"/>
</dbReference>
<dbReference type="EMBL" id="KN831791">
    <property type="protein sequence ID" value="KIM38330.1"/>
    <property type="molecule type" value="Genomic_DNA"/>
</dbReference>
<sequence>MLSLLSSGSNAQGQLGNSSLDDSHVFKASLFAGQPSRSLPPGTSRVIDVATGANHTLVLLELAGNKREIWGCGDGTKGQLGLNYQKGVSEGLSPTVFRKIHLGLGESGLEHYTFKFIAATWETSYIVLSCEGKPDVVLSMGSNDYGDLGVGGSKHSPTDFHIVRFDHIAPVSERWEVQFISSGQRHVLLSIKSNDASLLVGWGTSRHGQLGNPSNTPFSSTPRIVSHQNDPPIISSSLGIHHTIFLHDSGRISGLGSNRKGQLQVVESPDLGNTDIGCTWNGTYVIVEGRIVYSSGSNSHHQLGRQNGGSEPVAIVEFPESLGHSSLKIACGSEHVLTLCSSEQVWGWGWNEHGNLGLGHTGDAPAPVRLWPPSYLDDRVSSIQGIWAGLGTSWICAEIDGEPYP</sequence>
<evidence type="ECO:0000256" key="2">
    <source>
        <dbReference type="PROSITE-ProRule" id="PRU00235"/>
    </source>
</evidence>
<dbReference type="PROSITE" id="PS00626">
    <property type="entry name" value="RCC1_2"/>
    <property type="match status" value="1"/>
</dbReference>
<accession>A0A0C3BNT1</accession>
<dbReference type="Gene3D" id="2.130.10.30">
    <property type="entry name" value="Regulator of chromosome condensation 1/beta-lactamase-inhibitor protein II"/>
    <property type="match status" value="2"/>
</dbReference>
<dbReference type="SUPFAM" id="SSF50985">
    <property type="entry name" value="RCC1/BLIP-II"/>
    <property type="match status" value="1"/>
</dbReference>
<dbReference type="PANTHER" id="PTHR22870">
    <property type="entry name" value="REGULATOR OF CHROMOSOME CONDENSATION"/>
    <property type="match status" value="1"/>
</dbReference>
<dbReference type="STRING" id="686832.A0A0C3BNT1"/>
<dbReference type="InterPro" id="IPR000408">
    <property type="entry name" value="Reg_chr_condens"/>
</dbReference>
<proteinExistence type="predicted"/>
<dbReference type="InterPro" id="IPR058923">
    <property type="entry name" value="RCC1-like_dom"/>
</dbReference>
<evidence type="ECO:0000313" key="4">
    <source>
        <dbReference type="EMBL" id="KIM38330.1"/>
    </source>
</evidence>
<dbReference type="AlphaFoldDB" id="A0A0C3BNT1"/>